<dbReference type="EMBL" id="BEXD01000919">
    <property type="protein sequence ID" value="GBB91123.1"/>
    <property type="molecule type" value="Genomic_DNA"/>
</dbReference>
<keyword evidence="1" id="KW-0175">Coiled coil</keyword>
<accession>A0A2Z6QLM4</accession>
<reference evidence="3 5" key="1">
    <citation type="submission" date="2017-11" db="EMBL/GenBank/DDBJ databases">
        <title>The genome of Rhizophagus clarus HR1 reveals common genetic basis of auxotrophy among arbuscular mycorrhizal fungi.</title>
        <authorList>
            <person name="Kobayashi Y."/>
        </authorList>
    </citation>
    <scope>NUCLEOTIDE SEQUENCE [LARGE SCALE GENOMIC DNA]</scope>
    <source>
        <strain evidence="3 5">HR1</strain>
    </source>
</reference>
<protein>
    <submittedName>
        <fullName evidence="3">Uncharacterized protein</fullName>
    </submittedName>
</protein>
<proteinExistence type="predicted"/>
<feature type="coiled-coil region" evidence="1">
    <location>
        <begin position="343"/>
        <end position="370"/>
    </location>
</feature>
<evidence type="ECO:0000313" key="3">
    <source>
        <dbReference type="EMBL" id="GBB91123.1"/>
    </source>
</evidence>
<gene>
    <name evidence="4" type="ORF">RCL2_000647200</name>
    <name evidence="3" type="ORF">RclHR1_18250005</name>
</gene>
<feature type="transmembrane region" description="Helical" evidence="2">
    <location>
        <begin position="20"/>
        <end position="44"/>
    </location>
</feature>
<dbReference type="Proteomes" id="UP000615446">
    <property type="component" value="Unassembled WGS sequence"/>
</dbReference>
<keyword evidence="2" id="KW-0812">Transmembrane</keyword>
<evidence type="ECO:0000256" key="2">
    <source>
        <dbReference type="SAM" id="Phobius"/>
    </source>
</evidence>
<keyword evidence="5" id="KW-1185">Reference proteome</keyword>
<evidence type="ECO:0000313" key="5">
    <source>
        <dbReference type="Proteomes" id="UP000247702"/>
    </source>
</evidence>
<evidence type="ECO:0000313" key="4">
    <source>
        <dbReference type="EMBL" id="GES79158.1"/>
    </source>
</evidence>
<sequence length="402" mass="45480">MDDSVGSDRFIDSKLFKVLGGYEGLCAITIAMIFVAFIIIIFIVRIIQYPHLRQQVIDSVIGSTTRSVHTRILKAVVFFLFVAGLAALTVYNVYKMIHDPPKLQPATFEPNTLSPSMLFCPSVETELQFISAYYYDNFDGFDALELFRNNNNFYSLDDGFKIIVGDNGKCHFFDGTLSLKPKDAIGGYYNIQFQSNITSNIVTFLGDTDDKMDWTLLIPEGNVYNEVGIEILNDGGILQYTESRRQVLDGSYTYRSFQTSIIKDTFDIFKVDEQIISIGVIAPKRVIKEVEIPSFKLADLFSSIGGYLSMWVIVAFLFGGSKANPFGFVTRFVFINQDRAKLLKELEKMKDDRNANLNALEKEIDSITETNNPSDQDTLKNLLAKYYVNMEFYENAVKSLGT</sequence>
<keyword evidence="2" id="KW-1133">Transmembrane helix</keyword>
<dbReference type="EMBL" id="BLAL01000043">
    <property type="protein sequence ID" value="GES79158.1"/>
    <property type="molecule type" value="Genomic_DNA"/>
</dbReference>
<dbReference type="Proteomes" id="UP000247702">
    <property type="component" value="Unassembled WGS sequence"/>
</dbReference>
<keyword evidence="2" id="KW-0472">Membrane</keyword>
<dbReference type="AlphaFoldDB" id="A0A2Z6QLM4"/>
<evidence type="ECO:0000256" key="1">
    <source>
        <dbReference type="SAM" id="Coils"/>
    </source>
</evidence>
<feature type="transmembrane region" description="Helical" evidence="2">
    <location>
        <begin position="72"/>
        <end position="94"/>
    </location>
</feature>
<dbReference type="OrthoDB" id="2352586at2759"/>
<name>A0A2Z6QLM4_9GLOM</name>
<reference evidence="4" key="2">
    <citation type="submission" date="2019-10" db="EMBL/GenBank/DDBJ databases">
        <title>Conservation and host-specific expression of non-tandemly repeated heterogenous ribosome RNA gene in arbuscular mycorrhizal fungi.</title>
        <authorList>
            <person name="Maeda T."/>
            <person name="Kobayashi Y."/>
            <person name="Nakagawa T."/>
            <person name="Ezawa T."/>
            <person name="Yamaguchi K."/>
            <person name="Bino T."/>
            <person name="Nishimoto Y."/>
            <person name="Shigenobu S."/>
            <person name="Kawaguchi M."/>
        </authorList>
    </citation>
    <scope>NUCLEOTIDE SEQUENCE</scope>
    <source>
        <strain evidence="4">HR1</strain>
    </source>
</reference>
<organism evidence="3 5">
    <name type="scientific">Rhizophagus clarus</name>
    <dbReference type="NCBI Taxonomy" id="94130"/>
    <lineage>
        <taxon>Eukaryota</taxon>
        <taxon>Fungi</taxon>
        <taxon>Fungi incertae sedis</taxon>
        <taxon>Mucoromycota</taxon>
        <taxon>Glomeromycotina</taxon>
        <taxon>Glomeromycetes</taxon>
        <taxon>Glomerales</taxon>
        <taxon>Glomeraceae</taxon>
        <taxon>Rhizophagus</taxon>
    </lineage>
</organism>
<comment type="caution">
    <text evidence="3">The sequence shown here is derived from an EMBL/GenBank/DDBJ whole genome shotgun (WGS) entry which is preliminary data.</text>
</comment>